<reference evidence="2" key="1">
    <citation type="journal article" date="2014" name="Int. J. Syst. Evol. Microbiol.">
        <title>Complete genome sequence of Corynebacterium casei LMG S-19264T (=DSM 44701T), isolated from a smear-ripened cheese.</title>
        <authorList>
            <consortium name="US DOE Joint Genome Institute (JGI-PGF)"/>
            <person name="Walter F."/>
            <person name="Albersmeier A."/>
            <person name="Kalinowski J."/>
            <person name="Ruckert C."/>
        </authorList>
    </citation>
    <scope>NUCLEOTIDE SEQUENCE</scope>
    <source>
        <strain evidence="2">JCM 13064</strain>
    </source>
</reference>
<evidence type="ECO:0000313" key="2">
    <source>
        <dbReference type="EMBL" id="GGL02784.1"/>
    </source>
</evidence>
<comment type="caution">
    <text evidence="2">The sequence shown here is derived from an EMBL/GenBank/DDBJ whole genome shotgun (WGS) entry which is preliminary data.</text>
</comment>
<evidence type="ECO:0000256" key="1">
    <source>
        <dbReference type="SAM" id="MobiDB-lite"/>
    </source>
</evidence>
<sequence length="86" mass="9152">MPVGRPGSASSRAAWAAAPDRPPPGRRPTGRAPYAIPGTLPPSGVSASEPSEIAARALPWPDREWHSADRPRVDVMSRNFWCAPGI</sequence>
<dbReference type="Proteomes" id="UP000645217">
    <property type="component" value="Unassembled WGS sequence"/>
</dbReference>
<keyword evidence="3" id="KW-1185">Reference proteome</keyword>
<gene>
    <name evidence="2" type="ORF">GCM10007964_51060</name>
</gene>
<dbReference type="AlphaFoldDB" id="A0A917REY4"/>
<name>A0A917REY4_9ACTN</name>
<protein>
    <submittedName>
        <fullName evidence="2">Uncharacterized protein</fullName>
    </submittedName>
</protein>
<dbReference type="EMBL" id="BMNT01000030">
    <property type="protein sequence ID" value="GGL02784.1"/>
    <property type="molecule type" value="Genomic_DNA"/>
</dbReference>
<feature type="compositionally biased region" description="Low complexity" evidence="1">
    <location>
        <begin position="1"/>
        <end position="19"/>
    </location>
</feature>
<reference evidence="2" key="2">
    <citation type="submission" date="2020-09" db="EMBL/GenBank/DDBJ databases">
        <authorList>
            <person name="Sun Q."/>
            <person name="Ohkuma M."/>
        </authorList>
    </citation>
    <scope>NUCLEOTIDE SEQUENCE</scope>
    <source>
        <strain evidence="2">JCM 13064</strain>
    </source>
</reference>
<organism evidence="2 3">
    <name type="scientific">Sphaerisporangium melleum</name>
    <dbReference type="NCBI Taxonomy" id="321316"/>
    <lineage>
        <taxon>Bacteria</taxon>
        <taxon>Bacillati</taxon>
        <taxon>Actinomycetota</taxon>
        <taxon>Actinomycetes</taxon>
        <taxon>Streptosporangiales</taxon>
        <taxon>Streptosporangiaceae</taxon>
        <taxon>Sphaerisporangium</taxon>
    </lineage>
</organism>
<accession>A0A917REY4</accession>
<proteinExistence type="predicted"/>
<evidence type="ECO:0000313" key="3">
    <source>
        <dbReference type="Proteomes" id="UP000645217"/>
    </source>
</evidence>
<feature type="region of interest" description="Disordered" evidence="1">
    <location>
        <begin position="1"/>
        <end position="50"/>
    </location>
</feature>